<keyword evidence="2" id="KW-1185">Reference proteome</keyword>
<dbReference type="EMBL" id="CM042013">
    <property type="protein sequence ID" value="KAI3738387.1"/>
    <property type="molecule type" value="Genomic_DNA"/>
</dbReference>
<protein>
    <submittedName>
        <fullName evidence="1">Uncharacterized protein</fullName>
    </submittedName>
</protein>
<reference evidence="2" key="1">
    <citation type="journal article" date="2022" name="Mol. Ecol. Resour.">
        <title>The genomes of chicory, endive, great burdock and yacon provide insights into Asteraceae palaeo-polyploidization history and plant inulin production.</title>
        <authorList>
            <person name="Fan W."/>
            <person name="Wang S."/>
            <person name="Wang H."/>
            <person name="Wang A."/>
            <person name="Jiang F."/>
            <person name="Liu H."/>
            <person name="Zhao H."/>
            <person name="Xu D."/>
            <person name="Zhang Y."/>
        </authorList>
    </citation>
    <scope>NUCLEOTIDE SEQUENCE [LARGE SCALE GENOMIC DNA]</scope>
    <source>
        <strain evidence="2">cv. Punajuju</strain>
    </source>
</reference>
<comment type="caution">
    <text evidence="1">The sequence shown here is derived from an EMBL/GenBank/DDBJ whole genome shotgun (WGS) entry which is preliminary data.</text>
</comment>
<reference evidence="1 2" key="2">
    <citation type="journal article" date="2022" name="Mol. Ecol. Resour.">
        <title>The genomes of chicory, endive, great burdock and yacon provide insights into Asteraceae paleo-polyploidization history and plant inulin production.</title>
        <authorList>
            <person name="Fan W."/>
            <person name="Wang S."/>
            <person name="Wang H."/>
            <person name="Wang A."/>
            <person name="Jiang F."/>
            <person name="Liu H."/>
            <person name="Zhao H."/>
            <person name="Xu D."/>
            <person name="Zhang Y."/>
        </authorList>
    </citation>
    <scope>NUCLEOTIDE SEQUENCE [LARGE SCALE GENOMIC DNA]</scope>
    <source>
        <strain evidence="2">cv. Punajuju</strain>
        <tissue evidence="1">Leaves</tissue>
    </source>
</reference>
<name>A0ACB9CWC5_CICIN</name>
<dbReference type="Proteomes" id="UP001055811">
    <property type="component" value="Linkage Group LG05"/>
</dbReference>
<gene>
    <name evidence="1" type="ORF">L2E82_28417</name>
</gene>
<evidence type="ECO:0000313" key="1">
    <source>
        <dbReference type="EMBL" id="KAI3738387.1"/>
    </source>
</evidence>
<sequence length="394" mass="43404">MQQISVQIGSQSNNGDPLTTTQTLASTISRVVAEANVRIVRTFTKQTCHKSNQSQRGLRKMAPVALPYAHCESKLRALAGQAEGFGRLATGGLHGALYCVTTLEDDGPGSLRDACRKKEPLWIVFDISGEIKLKSILPVSSYKTIDGRGQWIRITGMGLRLSQVEHVIICNLEFQEGRGHDVDAIQIKPNSKHIWIDRCSLKDYSDGLIDVTRGSTDVTISRCKFGYHDKTILIGANAAHCDDRNIRVTIHHCLFDGSRQRLPRVRFAKVHLYNNYTRYWAIYAVGASVDSQIYSQCNIYEAGRDCNVAFKYIPEKAGDKNAPCAGTIISEGDLFLGGTQSGLQPGDCSFRPSQHYQTCTDGNAFHALLIGSSNLETAGFRGYLSPCGLRGREI</sequence>
<proteinExistence type="predicted"/>
<accession>A0ACB9CWC5</accession>
<evidence type="ECO:0000313" key="2">
    <source>
        <dbReference type="Proteomes" id="UP001055811"/>
    </source>
</evidence>
<organism evidence="1 2">
    <name type="scientific">Cichorium intybus</name>
    <name type="common">Chicory</name>
    <dbReference type="NCBI Taxonomy" id="13427"/>
    <lineage>
        <taxon>Eukaryota</taxon>
        <taxon>Viridiplantae</taxon>
        <taxon>Streptophyta</taxon>
        <taxon>Embryophyta</taxon>
        <taxon>Tracheophyta</taxon>
        <taxon>Spermatophyta</taxon>
        <taxon>Magnoliopsida</taxon>
        <taxon>eudicotyledons</taxon>
        <taxon>Gunneridae</taxon>
        <taxon>Pentapetalae</taxon>
        <taxon>asterids</taxon>
        <taxon>campanulids</taxon>
        <taxon>Asterales</taxon>
        <taxon>Asteraceae</taxon>
        <taxon>Cichorioideae</taxon>
        <taxon>Cichorieae</taxon>
        <taxon>Cichoriinae</taxon>
        <taxon>Cichorium</taxon>
    </lineage>
</organism>